<evidence type="ECO:0000256" key="3">
    <source>
        <dbReference type="ARBA" id="ARBA00022670"/>
    </source>
</evidence>
<evidence type="ECO:0000313" key="11">
    <source>
        <dbReference type="Proteomes" id="UP000247233"/>
    </source>
</evidence>
<dbReference type="Pfam" id="PF12340">
    <property type="entry name" value="DUF3638"/>
    <property type="match status" value="1"/>
</dbReference>
<dbReference type="Pfam" id="PF12359">
    <property type="entry name" value="DUF3645"/>
    <property type="match status" value="1"/>
</dbReference>
<dbReference type="RefSeq" id="XP_025401763.1">
    <property type="nucleotide sequence ID" value="XM_025540878.1"/>
</dbReference>
<evidence type="ECO:0000256" key="4">
    <source>
        <dbReference type="ARBA" id="ARBA00022786"/>
    </source>
</evidence>
<sequence length="3101" mass="350819">MVYSHLEERVFDHVVLGPQLPGRHDAEIVHVEGNLLARMLNASDIMSQLEPESETWKSVRESLIACQEVHVDGRVVGENLVLALQELVCKRLIILHIAEQNAGLLIRIDESGDNERVVFEAFEASPGAAKVLASKNALICDFPSAAAAMPLSTFQDRSFLDSMSAFVEQASVEPIEQFAAKSRKAGVELVEIRDTADPALICDMLIALVGALGEPVDPCPLRKRVRDEVYWKKSERCWRRSAFWLVLRVGIQRLLAFSSSPAEGCLRYKSLQCVLLAHLLNDSLGIVSVEKSHLLKAKLCRRLTKLDAQWGETKDKDRKLFDAVGNFCEGMIQTALQHIDGEWNRFKRKVERLIPALPLRANQDNLNLALPNSLAYLEQVLKRHRGQNMKQRKPASLEHPLADRMAKATVTGFQAFAGKYHSLFEEEERLQQLRPLNGGNGLSQAVIHYLDLGPLDAYDCDLEQKSLMVLAIFEAWAEADRSAIHEYPLLEDYHPLFRPEILDVLHLSRLGDMERLQKVQEYLDGRQRQCRFPHLTIFSDPGKDCLAVRFFDSIHGGPLQKLRSKIIEASSAQRAWKRSEFKKRYRKYEELTSQILPLSCCCIRKRGIARDSSSCEVCPLKRQRKKLRMTVHEDFLPACDTPEHTAEEKAILFELSMPQSFAIYRDATWKIASTLGVPSPSRWMSQDRAKMLLTSYDQLREFDQTSPKRTVQLASTSKSFLVAHYKGVPFPTSESQVLLPFGLSLFYYDSTNQVWCKSLNSELTFSHHFGLPPSIQALLGIQEAERPKFAPDADGPSSYEITASQTRCPPRVTVHEFMACQSILSGKHTRWFSILRELGSSNINFSTEETTHIFKYLCLQAGPRGSDVQTRMTHIPLRDGWFCDKLLTQVERHLHGVSSNWREPYYMDTLLTIILRVCSIGEEKSASKARELLGRVQSIMIKWIEMVRTEIQGSTTNKSTAKLSSYAAMAALICKRTFYSPGDGHDHRGVRSLQAFIEASITLQDSLPRDPSELSRHLRGMLIRDTRESHNIRNWLRDEIISAPSSLEAAIGHVWPEAAECSREYSTWLALPGRHAWWLACQVEATNFTASQTVHYHVLEGHLLIDNKPLGRLPDDIHALPTVQSLFGQQPLLAYPSALPNMAYRLSTLYNGHEIHIGMRNGGPVILARIRGSLLEFVDSGIFRQGSIFDLPNPLIEDCVHWLNLRTKELDIRTRPHMWKFNREGNWVLNIKERKAVRRTVSLVDPQSILFQAVAGIFKDFEDAEHITVFQPSLRNLCVELKRMNLDFEVNKDGLLSSKQLHCEISPSQDAGTWYGLESMLVLRHTHNSLRRSVIVPLGLPEYHRNGPHVSVRIVGTDGAYARFGVDDILGRIQCAAEPILLFMKTLLHAYTSFVLPDPLTKRTGREEALAYLSSAALQPWTALRTEKLHPLLALARLSPKREYYPKHLKVQQMVTWDLNATISMQDDEFRIKVEDILKKLQRLGIFHDQTFVPPDLEPDILHLRSRALARRRCYERESICFEQLGRPADMENTQHEAFGAEGVRRVYEIVRLLRTRPSSVHTTRSLAAHLMVPLINGYEQDLSRPLLTETLKMDIAMQWGPLLRSCCRQFHQPRLHYEPMFLLAVMAFGSCNVQLLRALAALLYFLDVRAVKLPKCSNYVNFNGHELPTMQWAVNLIQSSQPEDDSNNTESDGEKGGLEATIHALAKGITLQWPCDHDDLDMTGFSDLPDPKKATAVVKTEWDRISRNCILARHLVALQDILDERWADKNQDIVPPVAAGGARMSGSQGKPFILPCLAKNLLSKIGPTPSSQKEMWSGLQTVSPYQEQQAIDQEHVSNKGRSSRPELGELESILHNMLGSPSAIRKQYAADLLTSLEALYEQDKEAPQARPTSQRGYDLVLAAKCAEDQYNAILNTLAEGDAHYRWLHPGQLWPCLSPVSLLQSLRSTANISFGIRMKDAILNYALKVTQLQHYLRMEDALKKGDMHRFEEEQQNSGHTNWKPHEHPDWLLLEIDADILIRPGQIDVAQATIMPTSGLNSVLQMNMGQGKTSVIMVLVAIALANGKSIARLVVPRALLSQTAQIFQARLGGLVGREILHVPFSRKTPIEGTLIQTYRDLHEAIRSISGVVLTQPDHVLSFRLGGLQATCDGHLESAKIMTSMQSWLDCLSRDVIDECDFALAVKTQLIYPSGTQLAVDGHPHRWTVPQVLLGVLEGYLQELQESHPLSLDLVFRNSGGFPFIHILRPDIEHALSQRIVDEICSGSLAILPPVSEDARDWIRRYLSEAKLPEEVASSACQAFPSQSPALHILRILRGLLVHGILVLCLKKRWNVQYGLHPGRDPVAVPFHAKGIPSEQAEWGHPDVAIVLTCLAFYYNGLTVDQLRNALRRLLRSDDPSSEYGRWTHRSASLPMGLRRWNLINVDDDAHVQEIWKHLRFEQVVINDYLNRSVFPVHARQFESKLQASGWDIPAFNQESSGQVSLTTGFSGTNDNKRLLPLTIRQDDLPALSHTNAEVLAYLLERRNRKYTVTAGPNGKRLSETQFLQKLKAAGIRILIDAGAHILESDNEGLVRQWLAIDPDAPAAVYFNTDDRASLIYRNGKEVPLLASPFAEDLSKCLVYFDEAHTRGTDLKFPPSARGALTLSLGQTKDHTVQAAMRLRQLGKSQSVMFVASPEAHQSIIDHRDKSSEHGLDSSDVVRWLLEQTCRGNEQLRPLYIAQGFDFCKRQSAKSSHPLFLSNDKARSCYVNSLLHGEQQTLEQLYHPRTSPPISCTPPSGSGNQIKDFWRELKMQQADQTSTALTSNSAFEEVEQEREVAFQVEEMRQAQEPRHFPVYSFPGLGQGLLDFARTGWVGADGWYERLFSALQRIKICRRNKVPVRESDVLLSTEFMKTIREEENTWREDFLRPVHWILWSPRAGKAIVIIPEEAEALIPVLRTIDSPQTYLILYAPPISKQMLHFNTFRYHTIPRLDSEIPSGVKLDLSILAGRLYFEFGEYKAILRYLDPPTTSFSAKSTSSGRSRRHKIKISTRLPRRFLEEWFAVARKGQDFTYTPMGYVCQNRGLRADHPFFAREGVEDAEADELGLDDQNGKELVLKSE</sequence>
<dbReference type="Gene3D" id="3.40.50.300">
    <property type="entry name" value="P-loop containing nucleotide triphosphate hydrolases"/>
    <property type="match status" value="1"/>
</dbReference>
<organism evidence="10 11">
    <name type="scientific">Aspergillus heteromorphus CBS 117.55</name>
    <dbReference type="NCBI Taxonomy" id="1448321"/>
    <lineage>
        <taxon>Eukaryota</taxon>
        <taxon>Fungi</taxon>
        <taxon>Dikarya</taxon>
        <taxon>Ascomycota</taxon>
        <taxon>Pezizomycotina</taxon>
        <taxon>Eurotiomycetes</taxon>
        <taxon>Eurotiomycetidae</taxon>
        <taxon>Eurotiales</taxon>
        <taxon>Aspergillaceae</taxon>
        <taxon>Aspergillus</taxon>
        <taxon>Aspergillus subgen. Circumdati</taxon>
    </lineage>
</organism>
<protein>
    <recommendedName>
        <fullName evidence="2">ubiquitinyl hydrolase 1</fullName>
        <ecNumber evidence="2">3.4.19.12</ecNumber>
    </recommendedName>
</protein>
<dbReference type="InterPro" id="IPR022105">
    <property type="entry name" value="DUF3645"/>
</dbReference>
<evidence type="ECO:0000259" key="9">
    <source>
        <dbReference type="Pfam" id="PF20255"/>
    </source>
</evidence>
<dbReference type="GeneID" id="37063115"/>
<comment type="caution">
    <text evidence="10">The sequence shown here is derived from an EMBL/GenBank/DDBJ whole genome shotgun (WGS) entry which is preliminary data.</text>
</comment>
<keyword evidence="4" id="KW-0833">Ubl conjugation pathway</keyword>
<evidence type="ECO:0000259" key="8">
    <source>
        <dbReference type="Pfam" id="PF12359"/>
    </source>
</evidence>
<dbReference type="EC" id="3.4.19.12" evidence="2"/>
<evidence type="ECO:0000256" key="1">
    <source>
        <dbReference type="ARBA" id="ARBA00000707"/>
    </source>
</evidence>
<dbReference type="GO" id="GO:0006508">
    <property type="term" value="P:proteolysis"/>
    <property type="evidence" value="ECO:0007669"/>
    <property type="project" value="UniProtKB-KW"/>
</dbReference>
<evidence type="ECO:0000259" key="7">
    <source>
        <dbReference type="Pfam" id="PF12340"/>
    </source>
</evidence>
<evidence type="ECO:0000313" key="10">
    <source>
        <dbReference type="EMBL" id="PWY88227.1"/>
    </source>
</evidence>
<dbReference type="PANTHER" id="PTHR13367">
    <property type="entry name" value="UBIQUITIN THIOESTERASE"/>
    <property type="match status" value="1"/>
</dbReference>
<keyword evidence="5" id="KW-0378">Hydrolase</keyword>
<evidence type="ECO:0000256" key="6">
    <source>
        <dbReference type="ARBA" id="ARBA00022807"/>
    </source>
</evidence>
<evidence type="ECO:0000256" key="5">
    <source>
        <dbReference type="ARBA" id="ARBA00022801"/>
    </source>
</evidence>
<proteinExistence type="predicted"/>
<dbReference type="Proteomes" id="UP000247233">
    <property type="component" value="Unassembled WGS sequence"/>
</dbReference>
<evidence type="ECO:0000256" key="2">
    <source>
        <dbReference type="ARBA" id="ARBA00012759"/>
    </source>
</evidence>
<accession>A0A317WSR8</accession>
<dbReference type="PANTHER" id="PTHR13367:SF33">
    <property type="entry name" value="P-LOOP CONTAINING NUCLEOSIDE TRIPHOSPHATE HYDROLASE PROTEIN"/>
    <property type="match status" value="1"/>
</dbReference>
<dbReference type="InterPro" id="IPR046541">
    <property type="entry name" value="DUF6606"/>
</dbReference>
<dbReference type="VEuPathDB" id="FungiDB:BO70DRAFT_331486"/>
<dbReference type="InterPro" id="IPR022099">
    <property type="entry name" value="DUF3638"/>
</dbReference>
<gene>
    <name evidence="10" type="ORF">BO70DRAFT_331486</name>
</gene>
<name>A0A317WSR8_9EURO</name>
<dbReference type="OrthoDB" id="3182339at2759"/>
<dbReference type="EMBL" id="MSFL01000005">
    <property type="protein sequence ID" value="PWY88227.1"/>
    <property type="molecule type" value="Genomic_DNA"/>
</dbReference>
<keyword evidence="3" id="KW-0645">Protease</keyword>
<reference evidence="10 11" key="1">
    <citation type="submission" date="2016-12" db="EMBL/GenBank/DDBJ databases">
        <title>The genomes of Aspergillus section Nigri reveals drivers in fungal speciation.</title>
        <authorList>
            <consortium name="DOE Joint Genome Institute"/>
            <person name="Vesth T.C."/>
            <person name="Nybo J."/>
            <person name="Theobald S."/>
            <person name="Brandl J."/>
            <person name="Frisvad J.C."/>
            <person name="Nielsen K.F."/>
            <person name="Lyhne E.K."/>
            <person name="Kogle M.E."/>
            <person name="Kuo A."/>
            <person name="Riley R."/>
            <person name="Clum A."/>
            <person name="Nolan M."/>
            <person name="Lipzen A."/>
            <person name="Salamov A."/>
            <person name="Henrissat B."/>
            <person name="Wiebenga A."/>
            <person name="De Vries R.P."/>
            <person name="Grigoriev I.V."/>
            <person name="Mortensen U.H."/>
            <person name="Andersen M.R."/>
            <person name="Baker S.E."/>
        </authorList>
    </citation>
    <scope>NUCLEOTIDE SEQUENCE [LARGE SCALE GENOMIC DNA]</scope>
    <source>
        <strain evidence="10 11">CBS 117.55</strain>
    </source>
</reference>
<keyword evidence="6" id="KW-0788">Thiol protease</keyword>
<dbReference type="GO" id="GO:0004843">
    <property type="term" value="F:cysteine-type deubiquitinase activity"/>
    <property type="evidence" value="ECO:0007669"/>
    <property type="project" value="UniProtKB-EC"/>
</dbReference>
<dbReference type="STRING" id="1448321.A0A317WSR8"/>
<feature type="domain" description="DUF3645" evidence="8">
    <location>
        <begin position="2339"/>
        <end position="2371"/>
    </location>
</feature>
<dbReference type="InterPro" id="IPR051346">
    <property type="entry name" value="OTU_Deubiquitinase"/>
</dbReference>
<feature type="domain" description="DUF6606" evidence="9">
    <location>
        <begin position="10"/>
        <end position="281"/>
    </location>
</feature>
<dbReference type="Pfam" id="PF20255">
    <property type="entry name" value="DUF6606"/>
    <property type="match status" value="1"/>
</dbReference>
<dbReference type="SUPFAM" id="SSF52540">
    <property type="entry name" value="P-loop containing nucleoside triphosphate hydrolases"/>
    <property type="match status" value="1"/>
</dbReference>
<keyword evidence="11" id="KW-1185">Reference proteome</keyword>
<dbReference type="InterPro" id="IPR027417">
    <property type="entry name" value="P-loop_NTPase"/>
</dbReference>
<feature type="domain" description="DUF3638" evidence="7">
    <location>
        <begin position="1999"/>
        <end position="2222"/>
    </location>
</feature>
<comment type="catalytic activity">
    <reaction evidence="1">
        <text>Thiol-dependent hydrolysis of ester, thioester, amide, peptide and isopeptide bonds formed by the C-terminal Gly of ubiquitin (a 76-residue protein attached to proteins as an intracellular targeting signal).</text>
        <dbReference type="EC" id="3.4.19.12"/>
    </reaction>
</comment>